<dbReference type="OrthoDB" id="2943086at2759"/>
<dbReference type="EMBL" id="SEOQ01000661">
    <property type="protein sequence ID" value="TFY58753.1"/>
    <property type="molecule type" value="Genomic_DNA"/>
</dbReference>
<evidence type="ECO:0000313" key="3">
    <source>
        <dbReference type="Proteomes" id="UP000298327"/>
    </source>
</evidence>
<dbReference type="STRING" id="205917.A0A4Y9YAJ6"/>
<organism evidence="2 3">
    <name type="scientific">Dentipellis fragilis</name>
    <dbReference type="NCBI Taxonomy" id="205917"/>
    <lineage>
        <taxon>Eukaryota</taxon>
        <taxon>Fungi</taxon>
        <taxon>Dikarya</taxon>
        <taxon>Basidiomycota</taxon>
        <taxon>Agaricomycotina</taxon>
        <taxon>Agaricomycetes</taxon>
        <taxon>Russulales</taxon>
        <taxon>Hericiaceae</taxon>
        <taxon>Dentipellis</taxon>
    </lineage>
</organism>
<evidence type="ECO:0000256" key="1">
    <source>
        <dbReference type="SAM" id="MobiDB-lite"/>
    </source>
</evidence>
<dbReference type="Proteomes" id="UP000298327">
    <property type="component" value="Unassembled WGS sequence"/>
</dbReference>
<accession>A0A4Y9YAJ6</accession>
<name>A0A4Y9YAJ6_9AGAM</name>
<evidence type="ECO:0000313" key="2">
    <source>
        <dbReference type="EMBL" id="TFY58753.1"/>
    </source>
</evidence>
<feature type="compositionally biased region" description="Low complexity" evidence="1">
    <location>
        <begin position="565"/>
        <end position="574"/>
    </location>
</feature>
<gene>
    <name evidence="2" type="ORF">EVG20_g8032</name>
</gene>
<keyword evidence="3" id="KW-1185">Reference proteome</keyword>
<feature type="compositionally biased region" description="Polar residues" evidence="1">
    <location>
        <begin position="662"/>
        <end position="687"/>
    </location>
</feature>
<comment type="caution">
    <text evidence="2">The sequence shown here is derived from an EMBL/GenBank/DDBJ whole genome shotgun (WGS) entry which is preliminary data.</text>
</comment>
<feature type="region of interest" description="Disordered" evidence="1">
    <location>
        <begin position="15"/>
        <end position="43"/>
    </location>
</feature>
<reference evidence="2 3" key="1">
    <citation type="submission" date="2019-02" db="EMBL/GenBank/DDBJ databases">
        <title>Genome sequencing of the rare red list fungi Dentipellis fragilis.</title>
        <authorList>
            <person name="Buettner E."/>
            <person name="Kellner H."/>
        </authorList>
    </citation>
    <scope>NUCLEOTIDE SEQUENCE [LARGE SCALE GENOMIC DNA]</scope>
    <source>
        <strain evidence="2 3">DSM 105465</strain>
    </source>
</reference>
<feature type="compositionally biased region" description="Pro residues" evidence="1">
    <location>
        <begin position="806"/>
        <end position="826"/>
    </location>
</feature>
<feature type="region of interest" description="Disordered" evidence="1">
    <location>
        <begin position="561"/>
        <end position="599"/>
    </location>
</feature>
<protein>
    <submittedName>
        <fullName evidence="2">Uncharacterized protein</fullName>
    </submittedName>
</protein>
<feature type="region of interest" description="Disordered" evidence="1">
    <location>
        <begin position="68"/>
        <end position="103"/>
    </location>
</feature>
<feature type="region of interest" description="Disordered" evidence="1">
    <location>
        <begin position="643"/>
        <end position="687"/>
    </location>
</feature>
<sequence>MVSQRFAFSGRRGSVSSISTTIGHDDCPNTPPSTPTNGSFSSASLKSPLLRAARLVGKLLPLALPKKIRDRSRSRSSSPSSDCTSDDSSDNLLSDSSDSGESSAASVDNLLMLEDVVAEDLATPRVFDFPSQDPSASPDVFAEHLTIPIPQRRSRFSSLASVIPAFNPFSRPTSPDFLDTSAPFSRPTSPLAGLALPLASFLPERDPTEGQEVMEWRRDATQARCEYLIRLAPPVLIRTLDPRIAASSPPASKLVCHLMLFGPRRTVEDVQWEDWEILEDDWWRTSFSAVTVSWTYPQPSPRLSKFRSRCTPPKKHPHYHGTLLRSLKPRPGFDVCCSQCQEFRHTLCPCHFEEGGDGGNVELREDLTGVRGVQEMIEEDEEMEEAAVCSSTKEESEDEEMDTGEEVAALARRVSLLRGDLPPTSLAQDAWQEQANVIFSGILTRLDEDAFRNVLDVGSVSPHDIPSILDIDFGLPAKPNADAHHDVIDLTDSEHSLDSVDSEALPVTPSSKARSLAFASGMEEGGSPSSSNADSPKNVQELIRSLFRSVSPRRLPKLEIPRLPVSPESSSSSPQTLDEIQSLSSNASSARCSSMPPPISLRKDEHGFYVQANDAASDSVMPSFLLSATGRARKPYSRTREIIDGLRSADVPARGRRGAKKSQANKGQGQADTSGSKASALKTPTSTVDSVAQAIRESFQKPGDGWIELNTETSRTRPRNKGPRLPDAFYNPAEAPMDVKETLNAITVATGMPFPPVKKSKTQQKQHCRTNTNTHTHTQTAGQAIADVSRAGPATDAFGGHVDAAPQPPPPPQQNFVFPPPAPHPAPNVNLQSNPYYHPMYPAPGPAYGMMHPSGFMPPFFPYPPHAAPYPMMQAPGFVPPAYPGPPARQAYAAGRG</sequence>
<feature type="region of interest" description="Disordered" evidence="1">
    <location>
        <begin position="380"/>
        <end position="401"/>
    </location>
</feature>
<feature type="compositionally biased region" description="Low complexity" evidence="1">
    <location>
        <begin position="90"/>
        <end position="103"/>
    </location>
</feature>
<dbReference type="AlphaFoldDB" id="A0A4Y9YAJ6"/>
<proteinExistence type="predicted"/>
<feature type="region of interest" description="Disordered" evidence="1">
    <location>
        <begin position="704"/>
        <end position="731"/>
    </location>
</feature>
<feature type="compositionally biased region" description="Low complexity" evidence="1">
    <location>
        <begin position="582"/>
        <end position="594"/>
    </location>
</feature>
<feature type="region of interest" description="Disordered" evidence="1">
    <location>
        <begin position="792"/>
        <end position="830"/>
    </location>
</feature>